<name>A0ABU9WDW5_9BURK</name>
<accession>A0ABU9WDW5</accession>
<sequence>MLQALCKVQYSCPATHRHVLAAFQSEALKSGRPIVPSIHSGASIHQFHCRGPEGQYRWSFASCRDFPSKANINNQHALSELALQNRDRPDIAIADLTEVWPVVQHLRGAEAINLDNWVEPDWSVSQPVWLAYGFPDGHKCITGDKVSAPMPRIAVELSSSHPTPEQPSYILSSTLAVEHGWGFSGISGGPVLIAHTTEDRYAYVEITYEGAPSAKDIEQNPDAITGKRDVVLWGYHLTPAQFQDWLSMLKFGVEFS</sequence>
<keyword evidence="2" id="KW-1185">Reference proteome</keyword>
<reference evidence="1 2" key="1">
    <citation type="submission" date="2024-05" db="EMBL/GenBank/DDBJ databases">
        <title>Burkholderia sp. Nov. a novel bacteria isolated from rhizosphere soil of Camellia sinensis.</title>
        <authorList>
            <person name="Dong Y."/>
        </authorList>
    </citation>
    <scope>NUCLEOTIDE SEQUENCE [LARGE SCALE GENOMIC DNA]</scope>
    <source>
        <strain evidence="1 2">GS2Y</strain>
    </source>
</reference>
<gene>
    <name evidence="1" type="ORF">VOI36_09200</name>
</gene>
<dbReference type="Proteomes" id="UP001466933">
    <property type="component" value="Unassembled WGS sequence"/>
</dbReference>
<dbReference type="RefSeq" id="WP_343491616.1">
    <property type="nucleotide sequence ID" value="NZ_JBCPYA010000002.1"/>
</dbReference>
<dbReference type="EMBL" id="JBCPYA010000002">
    <property type="protein sequence ID" value="MEN2470069.1"/>
    <property type="molecule type" value="Genomic_DNA"/>
</dbReference>
<evidence type="ECO:0000313" key="2">
    <source>
        <dbReference type="Proteomes" id="UP001466933"/>
    </source>
</evidence>
<protein>
    <submittedName>
        <fullName evidence="1">Uncharacterized protein</fullName>
    </submittedName>
</protein>
<comment type="caution">
    <text evidence="1">The sequence shown here is derived from an EMBL/GenBank/DDBJ whole genome shotgun (WGS) entry which is preliminary data.</text>
</comment>
<organism evidence="1 2">
    <name type="scientific">Burkholderia theae</name>
    <dbReference type="NCBI Taxonomy" id="3143496"/>
    <lineage>
        <taxon>Bacteria</taxon>
        <taxon>Pseudomonadati</taxon>
        <taxon>Pseudomonadota</taxon>
        <taxon>Betaproteobacteria</taxon>
        <taxon>Burkholderiales</taxon>
        <taxon>Burkholderiaceae</taxon>
        <taxon>Burkholderia</taxon>
    </lineage>
</organism>
<proteinExistence type="predicted"/>
<evidence type="ECO:0000313" key="1">
    <source>
        <dbReference type="EMBL" id="MEN2470069.1"/>
    </source>
</evidence>